<sequence length="403" mass="41883">MSSAMPMGKLLLLIVMLAAVGQMTQTMYVPSIGVMATDFAVSPSRLQAVMACYLIPYGLSQFIYGAVSDRVGRKPVILAGLVLFLVGTGVTLLVSSFNGFLIGSVVQGAGIGCGGAMARTLPRDCFSGAKLHRANSLVSMGLIFSPLLAPLLGGFLTEALNWRASYFFLLLLGIAVYAIMTLRFTETLPRESRQPGHFGTRYRHVMGSRRFRGYLLCLVTVFAGVSLFEAAAGVIMSDTMALSPRMISLLFVVPLPAYLVGAGLSSRFADSLGYYATLALGSVLALMGAGLITLPGLMGEVSLYALIGGGCVYFAGAGILFPAASTGAISPFPHHAGTAGAILGGTQNLLAGVVTLVASQLGVASQLSLGAIMLILGTLATIGLFISYHAETHGDDHASLTAH</sequence>
<gene>
    <name evidence="10" type="ORF">BZJ21_13925</name>
</gene>
<organism evidence="10 11">
    <name type="scientific">Salinivibrio costicola subsp. alcaliphilus</name>
    <dbReference type="NCBI Taxonomy" id="272773"/>
    <lineage>
        <taxon>Bacteria</taxon>
        <taxon>Pseudomonadati</taxon>
        <taxon>Pseudomonadota</taxon>
        <taxon>Gammaproteobacteria</taxon>
        <taxon>Vibrionales</taxon>
        <taxon>Vibrionaceae</taxon>
        <taxon>Salinivibrio</taxon>
    </lineage>
</organism>
<feature type="transmembrane region" description="Helical" evidence="8">
    <location>
        <begin position="100"/>
        <end position="122"/>
    </location>
</feature>
<comment type="caution">
    <text evidence="8">Lacks conserved residue(s) required for the propagation of feature annotation.</text>
</comment>
<evidence type="ECO:0000256" key="4">
    <source>
        <dbReference type="ARBA" id="ARBA00022475"/>
    </source>
</evidence>
<dbReference type="PANTHER" id="PTHR23502:SF32">
    <property type="entry name" value="MULTIDRUG RESISTANCE PROTEIN D"/>
    <property type="match status" value="1"/>
</dbReference>
<evidence type="ECO:0000259" key="9">
    <source>
        <dbReference type="PROSITE" id="PS50850"/>
    </source>
</evidence>
<evidence type="ECO:0000256" key="8">
    <source>
        <dbReference type="RuleBase" id="RU365088"/>
    </source>
</evidence>
<comment type="similarity">
    <text evidence="2 8">Belongs to the major facilitator superfamily. Bcr/CmlA family.</text>
</comment>
<evidence type="ECO:0000256" key="2">
    <source>
        <dbReference type="ARBA" id="ARBA00006236"/>
    </source>
</evidence>
<proteinExistence type="inferred from homology"/>
<reference evidence="11" key="1">
    <citation type="submission" date="2017-01" db="EMBL/GenBank/DDBJ databases">
        <title>Draft genome of the species Salinivibrio costicola subsp. alcaliphilus.</title>
        <authorList>
            <person name="Lopez-Hermoso C."/>
            <person name="De La Haba R."/>
            <person name="Sanchez-Porro C."/>
            <person name="Ventosa A."/>
        </authorList>
    </citation>
    <scope>NUCLEOTIDE SEQUENCE [LARGE SCALE GENOMIC DNA]</scope>
    <source>
        <strain evidence="11">CBH448</strain>
    </source>
</reference>
<dbReference type="NCBIfam" id="TIGR00710">
    <property type="entry name" value="efflux_Bcr_CflA"/>
    <property type="match status" value="1"/>
</dbReference>
<keyword evidence="6 8" id="KW-1133">Transmembrane helix</keyword>
<evidence type="ECO:0000256" key="7">
    <source>
        <dbReference type="ARBA" id="ARBA00023136"/>
    </source>
</evidence>
<dbReference type="EMBL" id="MUFR01000053">
    <property type="protein sequence ID" value="OOF32843.1"/>
    <property type="molecule type" value="Genomic_DNA"/>
</dbReference>
<dbReference type="CDD" id="cd17320">
    <property type="entry name" value="MFS_MdfA_MDR_like"/>
    <property type="match status" value="1"/>
</dbReference>
<feature type="domain" description="Major facilitator superfamily (MFS) profile" evidence="9">
    <location>
        <begin position="10"/>
        <end position="395"/>
    </location>
</feature>
<dbReference type="NCBIfam" id="NF008654">
    <property type="entry name" value="PRK11652.1"/>
    <property type="match status" value="1"/>
</dbReference>
<dbReference type="SUPFAM" id="SSF103473">
    <property type="entry name" value="MFS general substrate transporter"/>
    <property type="match status" value="1"/>
</dbReference>
<feature type="transmembrane region" description="Helical" evidence="8">
    <location>
        <begin position="272"/>
        <end position="297"/>
    </location>
</feature>
<feature type="transmembrane region" description="Helical" evidence="8">
    <location>
        <begin position="134"/>
        <end position="152"/>
    </location>
</feature>
<dbReference type="PROSITE" id="PS50850">
    <property type="entry name" value="MFS"/>
    <property type="match status" value="1"/>
</dbReference>
<protein>
    <recommendedName>
        <fullName evidence="8">Bcr/CflA family efflux transporter</fullName>
    </recommendedName>
</protein>
<dbReference type="InterPro" id="IPR004812">
    <property type="entry name" value="Efflux_drug-R_Bcr/CmlA"/>
</dbReference>
<keyword evidence="11" id="KW-1185">Reference proteome</keyword>
<name>A0ABX3KNE3_SALCS</name>
<comment type="subcellular location">
    <subcellularLocation>
        <location evidence="8">Cell inner membrane</location>
        <topology evidence="8">Multi-pass membrane protein</topology>
    </subcellularLocation>
    <subcellularLocation>
        <location evidence="1">Cell membrane</location>
        <topology evidence="1">Multi-pass membrane protein</topology>
    </subcellularLocation>
</comment>
<evidence type="ECO:0000256" key="6">
    <source>
        <dbReference type="ARBA" id="ARBA00022989"/>
    </source>
</evidence>
<dbReference type="Gene3D" id="1.20.1720.10">
    <property type="entry name" value="Multidrug resistance protein D"/>
    <property type="match status" value="1"/>
</dbReference>
<keyword evidence="4" id="KW-1003">Cell membrane</keyword>
<evidence type="ECO:0000256" key="1">
    <source>
        <dbReference type="ARBA" id="ARBA00004651"/>
    </source>
</evidence>
<dbReference type="PANTHER" id="PTHR23502">
    <property type="entry name" value="MAJOR FACILITATOR SUPERFAMILY"/>
    <property type="match status" value="1"/>
</dbReference>
<feature type="transmembrane region" description="Helical" evidence="8">
    <location>
        <begin position="164"/>
        <end position="184"/>
    </location>
</feature>
<dbReference type="InterPro" id="IPR020846">
    <property type="entry name" value="MFS_dom"/>
</dbReference>
<evidence type="ECO:0000256" key="5">
    <source>
        <dbReference type="ARBA" id="ARBA00022692"/>
    </source>
</evidence>
<keyword evidence="8" id="KW-0997">Cell inner membrane</keyword>
<dbReference type="Proteomes" id="UP000189431">
    <property type="component" value="Unassembled WGS sequence"/>
</dbReference>
<feature type="transmembrane region" description="Helical" evidence="8">
    <location>
        <begin position="46"/>
        <end position="64"/>
    </location>
</feature>
<feature type="transmembrane region" description="Helical" evidence="8">
    <location>
        <begin position="367"/>
        <end position="388"/>
    </location>
</feature>
<feature type="transmembrane region" description="Helical" evidence="8">
    <location>
        <begin position="242"/>
        <end position="260"/>
    </location>
</feature>
<feature type="transmembrane region" description="Helical" evidence="8">
    <location>
        <begin position="76"/>
        <end position="94"/>
    </location>
</feature>
<dbReference type="RefSeq" id="WP_021023755.1">
    <property type="nucleotide sequence ID" value="NZ_MUFR01000053.1"/>
</dbReference>
<feature type="transmembrane region" description="Helical" evidence="8">
    <location>
        <begin position="213"/>
        <end position="236"/>
    </location>
</feature>
<feature type="transmembrane region" description="Helical" evidence="8">
    <location>
        <begin position="336"/>
        <end position="361"/>
    </location>
</feature>
<dbReference type="InterPro" id="IPR036259">
    <property type="entry name" value="MFS_trans_sf"/>
</dbReference>
<dbReference type="InterPro" id="IPR011701">
    <property type="entry name" value="MFS"/>
</dbReference>
<dbReference type="Pfam" id="PF07690">
    <property type="entry name" value="MFS_1"/>
    <property type="match status" value="1"/>
</dbReference>
<evidence type="ECO:0000313" key="10">
    <source>
        <dbReference type="EMBL" id="OOF32843.1"/>
    </source>
</evidence>
<accession>A0ABX3KNE3</accession>
<evidence type="ECO:0000313" key="11">
    <source>
        <dbReference type="Proteomes" id="UP000189431"/>
    </source>
</evidence>
<evidence type="ECO:0000256" key="3">
    <source>
        <dbReference type="ARBA" id="ARBA00022448"/>
    </source>
</evidence>
<comment type="caution">
    <text evidence="10">The sequence shown here is derived from an EMBL/GenBank/DDBJ whole genome shotgun (WGS) entry which is preliminary data.</text>
</comment>
<keyword evidence="3 8" id="KW-0813">Transport</keyword>
<keyword evidence="5 8" id="KW-0812">Transmembrane</keyword>
<keyword evidence="7 8" id="KW-0472">Membrane</keyword>
<feature type="transmembrane region" description="Helical" evidence="8">
    <location>
        <begin position="303"/>
        <end position="324"/>
    </location>
</feature>